<proteinExistence type="predicted"/>
<dbReference type="EMBL" id="BMAU01021195">
    <property type="protein sequence ID" value="GFX96919.1"/>
    <property type="molecule type" value="Genomic_DNA"/>
</dbReference>
<dbReference type="Proteomes" id="UP000887159">
    <property type="component" value="Unassembled WGS sequence"/>
</dbReference>
<comment type="caution">
    <text evidence="1">The sequence shown here is derived from an EMBL/GenBank/DDBJ whole genome shotgun (WGS) entry which is preliminary data.</text>
</comment>
<reference evidence="1" key="1">
    <citation type="submission" date="2020-08" db="EMBL/GenBank/DDBJ databases">
        <title>Multicomponent nature underlies the extraordinary mechanical properties of spider dragline silk.</title>
        <authorList>
            <person name="Kono N."/>
            <person name="Nakamura H."/>
            <person name="Mori M."/>
            <person name="Yoshida Y."/>
            <person name="Ohtoshi R."/>
            <person name="Malay A.D."/>
            <person name="Moran D.A.P."/>
            <person name="Tomita M."/>
            <person name="Numata K."/>
            <person name="Arakawa K."/>
        </authorList>
    </citation>
    <scope>NUCLEOTIDE SEQUENCE</scope>
</reference>
<keyword evidence="2" id="KW-1185">Reference proteome</keyword>
<evidence type="ECO:0000313" key="1">
    <source>
        <dbReference type="EMBL" id="GFX96919.1"/>
    </source>
</evidence>
<gene>
    <name evidence="1" type="ORF">TNCV_1996511</name>
</gene>
<name>A0A8X6RQI7_TRICX</name>
<sequence>MSSKALHPRVGDTAFSEQELPNLVNLVQSLGRILTNPTEFPADYFLGFLHLKTPLLMQHYFQMVGYVINQQPPED</sequence>
<dbReference type="AlphaFoldDB" id="A0A8X6RQI7"/>
<accession>A0A8X6RQI7</accession>
<protein>
    <submittedName>
        <fullName evidence="1">Uncharacterized protein</fullName>
    </submittedName>
</protein>
<organism evidence="1 2">
    <name type="scientific">Trichonephila clavipes</name>
    <name type="common">Golden silk orbweaver</name>
    <name type="synonym">Nephila clavipes</name>
    <dbReference type="NCBI Taxonomy" id="2585209"/>
    <lineage>
        <taxon>Eukaryota</taxon>
        <taxon>Metazoa</taxon>
        <taxon>Ecdysozoa</taxon>
        <taxon>Arthropoda</taxon>
        <taxon>Chelicerata</taxon>
        <taxon>Arachnida</taxon>
        <taxon>Araneae</taxon>
        <taxon>Araneomorphae</taxon>
        <taxon>Entelegynae</taxon>
        <taxon>Araneoidea</taxon>
        <taxon>Nephilidae</taxon>
        <taxon>Trichonephila</taxon>
    </lineage>
</organism>
<evidence type="ECO:0000313" key="2">
    <source>
        <dbReference type="Proteomes" id="UP000887159"/>
    </source>
</evidence>